<protein>
    <recommendedName>
        <fullName evidence="3">Glycosyl hydrolase family 98 putative carbohydrate-binding module domain-containing protein</fullName>
    </recommendedName>
</protein>
<keyword evidence="5" id="KW-1185">Reference proteome</keyword>
<evidence type="ECO:0000313" key="5">
    <source>
        <dbReference type="Proteomes" id="UP000547458"/>
    </source>
</evidence>
<dbReference type="InterPro" id="IPR013222">
    <property type="entry name" value="Glyco_hyd_98_carb-bd"/>
</dbReference>
<evidence type="ECO:0000259" key="3">
    <source>
        <dbReference type="SMART" id="SM00776"/>
    </source>
</evidence>
<dbReference type="InterPro" id="IPR013783">
    <property type="entry name" value="Ig-like_fold"/>
</dbReference>
<keyword evidence="2" id="KW-0732">Signal</keyword>
<reference evidence="4 5" key="1">
    <citation type="submission" date="2020-03" db="EMBL/GenBank/DDBJ databases">
        <title>Sequencing the genomes of 1000 actinobacteria strains.</title>
        <authorList>
            <person name="Klenk H.-P."/>
        </authorList>
    </citation>
    <scope>NUCLEOTIDE SEQUENCE [LARGE SCALE GENOMIC DNA]</scope>
    <source>
        <strain evidence="4 5">DSM 16403</strain>
    </source>
</reference>
<dbReference type="Pfam" id="PF10633">
    <property type="entry name" value="NPCBM_assoc"/>
    <property type="match status" value="1"/>
</dbReference>
<dbReference type="InterPro" id="IPR008979">
    <property type="entry name" value="Galactose-bd-like_sf"/>
</dbReference>
<dbReference type="SUPFAM" id="SSF49785">
    <property type="entry name" value="Galactose-binding domain-like"/>
    <property type="match status" value="1"/>
</dbReference>
<dbReference type="Gene3D" id="2.60.40.10">
    <property type="entry name" value="Immunoglobulins"/>
    <property type="match status" value="1"/>
</dbReference>
<dbReference type="RefSeq" id="WP_167995334.1">
    <property type="nucleotide sequence ID" value="NZ_JAATJL010000001.1"/>
</dbReference>
<accession>A0A846S0R6</accession>
<dbReference type="EMBL" id="JAATJL010000001">
    <property type="protein sequence ID" value="NJC24031.1"/>
    <property type="molecule type" value="Genomic_DNA"/>
</dbReference>
<dbReference type="SMART" id="SM00776">
    <property type="entry name" value="NPCBM"/>
    <property type="match status" value="1"/>
</dbReference>
<dbReference type="Pfam" id="PF08305">
    <property type="entry name" value="NPCBM"/>
    <property type="match status" value="1"/>
</dbReference>
<evidence type="ECO:0000313" key="4">
    <source>
        <dbReference type="EMBL" id="NJC24031.1"/>
    </source>
</evidence>
<name>A0A846S0R6_9MICC</name>
<feature type="signal peptide" evidence="2">
    <location>
        <begin position="1"/>
        <end position="26"/>
    </location>
</feature>
<organism evidence="4 5">
    <name type="scientific">Arthrobacter pigmenti</name>
    <dbReference type="NCBI Taxonomy" id="271432"/>
    <lineage>
        <taxon>Bacteria</taxon>
        <taxon>Bacillati</taxon>
        <taxon>Actinomycetota</taxon>
        <taxon>Actinomycetes</taxon>
        <taxon>Micrococcales</taxon>
        <taxon>Micrococcaceae</taxon>
        <taxon>Arthrobacter</taxon>
    </lineage>
</organism>
<feature type="domain" description="Glycosyl hydrolase family 98 putative carbohydrate-binding module" evidence="3">
    <location>
        <begin position="147"/>
        <end position="286"/>
    </location>
</feature>
<dbReference type="Proteomes" id="UP000547458">
    <property type="component" value="Unassembled WGS sequence"/>
</dbReference>
<evidence type="ECO:0000256" key="2">
    <source>
        <dbReference type="SAM" id="SignalP"/>
    </source>
</evidence>
<dbReference type="GO" id="GO:0005975">
    <property type="term" value="P:carbohydrate metabolic process"/>
    <property type="evidence" value="ECO:0007669"/>
    <property type="project" value="UniProtKB-ARBA"/>
</dbReference>
<dbReference type="InterPro" id="IPR038637">
    <property type="entry name" value="NPCBM_sf"/>
</dbReference>
<dbReference type="InterPro" id="IPR018905">
    <property type="entry name" value="A-galactase_NEW3"/>
</dbReference>
<proteinExistence type="predicted"/>
<sequence length="288" mass="30309">MKNITRTLLAVLFAFTLALVPFTANAQTDAQAEAASVELTISEVNLDGPSIEDVTVTVTNGTGEPVKKGEVTFSGPINWTVYPDTQKVKAIRPGASAEVTFQIRVPEQRDDFLERIFTATVTYEGGDGTGTASVERKQQSGTPPTVPTGTVFASDFDWQEATNGYGSIGRDLSNSGGPIKLNGQTFEKGLGVHAASDIRYYTGGKCTSFTAKVGVDDYQATLGSISFSVLADGEELVKTPVMGATTETATIDVDISGATYVTLSVDDGGDGINYDHGDWADAKFTCAG</sequence>
<evidence type="ECO:0000256" key="1">
    <source>
        <dbReference type="SAM" id="MobiDB-lite"/>
    </source>
</evidence>
<gene>
    <name evidence="4" type="ORF">BJ994_003107</name>
</gene>
<feature type="chain" id="PRO_5032813192" description="Glycosyl hydrolase family 98 putative carbohydrate-binding module domain-containing protein" evidence="2">
    <location>
        <begin position="27"/>
        <end position="288"/>
    </location>
</feature>
<dbReference type="Gene3D" id="2.60.120.1060">
    <property type="entry name" value="NPCBM/NEW2 domain"/>
    <property type="match status" value="1"/>
</dbReference>
<feature type="region of interest" description="Disordered" evidence="1">
    <location>
        <begin position="127"/>
        <end position="147"/>
    </location>
</feature>
<comment type="caution">
    <text evidence="4">The sequence shown here is derived from an EMBL/GenBank/DDBJ whole genome shotgun (WGS) entry which is preliminary data.</text>
</comment>
<dbReference type="AlphaFoldDB" id="A0A846S0R6"/>